<name>A0A0J0ZMF9_ACIBA</name>
<proteinExistence type="predicted"/>
<dbReference type="EMBL" id="JPHZ01000039">
    <property type="protein sequence ID" value="KLT83546.1"/>
    <property type="molecule type" value="Genomic_DNA"/>
</dbReference>
<reference evidence="1 2" key="1">
    <citation type="submission" date="2014-07" db="EMBL/GenBank/DDBJ databases">
        <authorList>
            <person name="Harkins D.M."/>
            <person name="Lesho E."/>
            <person name="Waterman P.E."/>
            <person name="Chan A."/>
            <person name="Fouts D.E."/>
        </authorList>
    </citation>
    <scope>NUCLEOTIDE SEQUENCE [LARGE SCALE GENOMIC DNA]</scope>
    <source>
        <strain evidence="1 2">MRSN 3527</strain>
    </source>
</reference>
<sequence length="91" mass="8477">MRELSIIELDMVSGSANTAAGAALDGASSGTTVGGALGAFAGGAIVGGARGIAGGGAIGAAAGALIGGAIGVYDYYQGKDGNDYCEDGGNY</sequence>
<accession>A0A0J0ZMF9</accession>
<organism evidence="1 2">
    <name type="scientific">Acinetobacter baumannii MRSN 3527</name>
    <dbReference type="NCBI Taxonomy" id="1409923"/>
    <lineage>
        <taxon>Bacteria</taxon>
        <taxon>Pseudomonadati</taxon>
        <taxon>Pseudomonadota</taxon>
        <taxon>Gammaproteobacteria</taxon>
        <taxon>Moraxellales</taxon>
        <taxon>Moraxellaceae</taxon>
        <taxon>Acinetobacter</taxon>
        <taxon>Acinetobacter calcoaceticus/baumannii complex</taxon>
    </lineage>
</organism>
<gene>
    <name evidence="1" type="ORF">T630_3986</name>
</gene>
<evidence type="ECO:0008006" key="3">
    <source>
        <dbReference type="Google" id="ProtNLM"/>
    </source>
</evidence>
<dbReference type="Proteomes" id="UP000036122">
    <property type="component" value="Unassembled WGS sequence"/>
</dbReference>
<dbReference type="AlphaFoldDB" id="A0A0J0ZMF9"/>
<protein>
    <recommendedName>
        <fullName evidence="3">Glycine zipper</fullName>
    </recommendedName>
</protein>
<evidence type="ECO:0000313" key="1">
    <source>
        <dbReference type="EMBL" id="KLT83546.1"/>
    </source>
</evidence>
<dbReference type="PATRIC" id="fig|1409923.3.peg.1469"/>
<evidence type="ECO:0000313" key="2">
    <source>
        <dbReference type="Proteomes" id="UP000036122"/>
    </source>
</evidence>
<dbReference type="RefSeq" id="WP_001208742.1">
    <property type="nucleotide sequence ID" value="NZ_JPHZ01000039.1"/>
</dbReference>
<comment type="caution">
    <text evidence="1">The sequence shown here is derived from an EMBL/GenBank/DDBJ whole genome shotgun (WGS) entry which is preliminary data.</text>
</comment>